<reference evidence="2" key="1">
    <citation type="submission" date="2017-02" db="EMBL/GenBank/DDBJ databases">
        <authorList>
            <person name="Varghese N."/>
            <person name="Submissions S."/>
        </authorList>
    </citation>
    <scope>NUCLEOTIDE SEQUENCE [LARGE SCALE GENOMIC DNA]</scope>
    <source>
        <strain evidence="2">UM2</strain>
    </source>
</reference>
<dbReference type="RefSeq" id="WP_079648476.1">
    <property type="nucleotide sequence ID" value="NZ_FUYM01000005.1"/>
</dbReference>
<dbReference type="Pfam" id="PF22752">
    <property type="entry name" value="DUF488-N3i"/>
    <property type="match status" value="1"/>
</dbReference>
<accession>A0A1T5DCI7</accession>
<dbReference type="Proteomes" id="UP000189818">
    <property type="component" value="Unassembled WGS sequence"/>
</dbReference>
<gene>
    <name evidence="1" type="ORF">SAMN06295920_10591</name>
</gene>
<dbReference type="STRING" id="439228.SAMN06295920_10591"/>
<evidence type="ECO:0000313" key="2">
    <source>
        <dbReference type="Proteomes" id="UP000189818"/>
    </source>
</evidence>
<dbReference type="InterPro" id="IPR052552">
    <property type="entry name" value="YeaO-like"/>
</dbReference>
<dbReference type="EMBL" id="FUYM01000005">
    <property type="protein sequence ID" value="SKB69409.1"/>
    <property type="molecule type" value="Genomic_DNA"/>
</dbReference>
<dbReference type="OrthoDB" id="9790745at2"/>
<protein>
    <submittedName>
        <fullName evidence="1">Uncharacterized conserved protein YeaO, DUF488 family</fullName>
    </submittedName>
</protein>
<dbReference type="AlphaFoldDB" id="A0A1T5DCI7"/>
<organism evidence="1 2">
    <name type="scientific">Rhizorhabdus histidinilytica</name>
    <dbReference type="NCBI Taxonomy" id="439228"/>
    <lineage>
        <taxon>Bacteria</taxon>
        <taxon>Pseudomonadati</taxon>
        <taxon>Pseudomonadota</taxon>
        <taxon>Alphaproteobacteria</taxon>
        <taxon>Sphingomonadales</taxon>
        <taxon>Sphingomonadaceae</taxon>
        <taxon>Rhizorhabdus</taxon>
    </lineage>
</organism>
<proteinExistence type="predicted"/>
<keyword evidence="2" id="KW-1185">Reference proteome</keyword>
<name>A0A1T5DCI7_9SPHN</name>
<sequence length="123" mass="13706">MAGSVGIKRIYEPPAKADGRRVLVDRLWPRGVPREAAALDLWLKAIAPSPALRTWFGHEPARFAAFRDRYRQELDANPDVVAELCGLIDHGDVTLLYAARDERANHAVVLAGYLGDRGYAVRR</sequence>
<evidence type="ECO:0000313" key="1">
    <source>
        <dbReference type="EMBL" id="SKB69409.1"/>
    </source>
</evidence>
<dbReference type="PANTHER" id="PTHR36849">
    <property type="entry name" value="CYTOPLASMIC PROTEIN-RELATED"/>
    <property type="match status" value="1"/>
</dbReference>
<dbReference type="PANTHER" id="PTHR36849:SF1">
    <property type="entry name" value="CYTOPLASMIC PROTEIN"/>
    <property type="match status" value="1"/>
</dbReference>